<feature type="transmembrane region" description="Helical" evidence="1">
    <location>
        <begin position="12"/>
        <end position="30"/>
    </location>
</feature>
<reference evidence="2 3" key="1">
    <citation type="submission" date="2023-05" db="EMBL/GenBank/DDBJ databases">
        <title>Streptomyces fuscus sp. nov., a brown-black pigment producing actinomyces isolated from dry sand of Sea duck farm.</title>
        <authorList>
            <person name="Xie J."/>
            <person name="Shen N."/>
        </authorList>
    </citation>
    <scope>NUCLEOTIDE SEQUENCE [LARGE SCALE GENOMIC DNA]</scope>
    <source>
        <strain evidence="2 3">GXMU-J15</strain>
    </source>
</reference>
<name>A0ABT7ISF1_9ACTN</name>
<keyword evidence="1" id="KW-0472">Membrane</keyword>
<evidence type="ECO:0000313" key="3">
    <source>
        <dbReference type="Proteomes" id="UP001241926"/>
    </source>
</evidence>
<dbReference type="EMBL" id="JASJUS010000002">
    <property type="protein sequence ID" value="MDL2075511.1"/>
    <property type="molecule type" value="Genomic_DNA"/>
</dbReference>
<accession>A0ABT7ISF1</accession>
<feature type="transmembrane region" description="Helical" evidence="1">
    <location>
        <begin position="42"/>
        <end position="62"/>
    </location>
</feature>
<feature type="transmembrane region" description="Helical" evidence="1">
    <location>
        <begin position="74"/>
        <end position="96"/>
    </location>
</feature>
<evidence type="ECO:0000256" key="1">
    <source>
        <dbReference type="SAM" id="Phobius"/>
    </source>
</evidence>
<protein>
    <submittedName>
        <fullName evidence="2">Uncharacterized protein</fullName>
    </submittedName>
</protein>
<dbReference type="Proteomes" id="UP001241926">
    <property type="component" value="Unassembled WGS sequence"/>
</dbReference>
<organism evidence="2 3">
    <name type="scientific">Streptomyces fuscus</name>
    <dbReference type="NCBI Taxonomy" id="3048495"/>
    <lineage>
        <taxon>Bacteria</taxon>
        <taxon>Bacillati</taxon>
        <taxon>Actinomycetota</taxon>
        <taxon>Actinomycetes</taxon>
        <taxon>Kitasatosporales</taxon>
        <taxon>Streptomycetaceae</taxon>
        <taxon>Streptomyces</taxon>
    </lineage>
</organism>
<dbReference type="RefSeq" id="WP_285430288.1">
    <property type="nucleotide sequence ID" value="NZ_JASJUS010000002.1"/>
</dbReference>
<comment type="caution">
    <text evidence="2">The sequence shown here is derived from an EMBL/GenBank/DDBJ whole genome shotgun (WGS) entry which is preliminary data.</text>
</comment>
<sequence>MILARTGPRVWIVAAEAVATLVVARTLWTWRDDPYVFLADVPYMTGVSIGLAASLALTLLLVSRAELWPRRVGWSLTAVRVGLLPAVALAWCPAMSPYVSLW</sequence>
<gene>
    <name evidence="2" type="ORF">QNN03_03545</name>
</gene>
<keyword evidence="1" id="KW-1133">Transmembrane helix</keyword>
<evidence type="ECO:0000313" key="2">
    <source>
        <dbReference type="EMBL" id="MDL2075511.1"/>
    </source>
</evidence>
<keyword evidence="3" id="KW-1185">Reference proteome</keyword>
<proteinExistence type="predicted"/>
<keyword evidence="1" id="KW-0812">Transmembrane</keyword>